<accession>A0A5C6M813</accession>
<gene>
    <name evidence="1" type="ORF">E3A20_06760</name>
</gene>
<evidence type="ECO:0000313" key="1">
    <source>
        <dbReference type="EMBL" id="TWW10397.1"/>
    </source>
</evidence>
<sequence length="268" mass="28977">MGLFSKIASAIGGSKTPESRELAQEIATLKKEGRMHARHVLHAPWPVRLELPGGTIGRVRDMSYGGLGVIFEESTPAFVPTDLSVVLATLHLLDQSTPIRVSAIHWSSPTPRELFVGIQVQHEVPASLLAMKSVIEPLGWGGSMIPIGEDIRNERYRGPGWHCYRGEGPTDVVARLDPQTSRLMEALITFRHENGYRDVRLLGDQLATSEPAGSSTYGGSQMANTSALDPKSLRSAACILLSLPESARLATAPLLQRILSELKVSTGA</sequence>
<evidence type="ECO:0000313" key="2">
    <source>
        <dbReference type="Proteomes" id="UP000321083"/>
    </source>
</evidence>
<evidence type="ECO:0008006" key="3">
    <source>
        <dbReference type="Google" id="ProtNLM"/>
    </source>
</evidence>
<dbReference type="AlphaFoldDB" id="A0A5C6M813"/>
<proteinExistence type="predicted"/>
<dbReference type="EMBL" id="SRHE01000091">
    <property type="protein sequence ID" value="TWW10397.1"/>
    <property type="molecule type" value="Genomic_DNA"/>
</dbReference>
<comment type="caution">
    <text evidence="1">The sequence shown here is derived from an EMBL/GenBank/DDBJ whole genome shotgun (WGS) entry which is preliminary data.</text>
</comment>
<protein>
    <recommendedName>
        <fullName evidence="3">PilZ domain-containing protein</fullName>
    </recommendedName>
</protein>
<reference evidence="1 2" key="2">
    <citation type="submission" date="2019-08" db="EMBL/GenBank/DDBJ databases">
        <authorList>
            <person name="Henke P."/>
        </authorList>
    </citation>
    <scope>NUCLEOTIDE SEQUENCE [LARGE SCALE GENOMIC DNA]</scope>
    <source>
        <strain evidence="1">Phe10_nw2017</strain>
    </source>
</reference>
<reference evidence="1 2" key="1">
    <citation type="submission" date="2019-08" db="EMBL/GenBank/DDBJ databases">
        <title>100 year-old enigma solved: identification of Planctomyces bekefii, the type genus and species of the phylum Planctomycetes.</title>
        <authorList>
            <person name="Svetlana D.N."/>
            <person name="Overmann J."/>
        </authorList>
    </citation>
    <scope>NUCLEOTIDE SEQUENCE [LARGE SCALE GENOMIC DNA]</scope>
    <source>
        <strain evidence="1">Phe10_nw2017</strain>
    </source>
</reference>
<name>A0A5C6M813_9PLAN</name>
<organism evidence="1 2">
    <name type="scientific">Planctomyces bekefii</name>
    <dbReference type="NCBI Taxonomy" id="1653850"/>
    <lineage>
        <taxon>Bacteria</taxon>
        <taxon>Pseudomonadati</taxon>
        <taxon>Planctomycetota</taxon>
        <taxon>Planctomycetia</taxon>
        <taxon>Planctomycetales</taxon>
        <taxon>Planctomycetaceae</taxon>
        <taxon>Planctomyces</taxon>
    </lineage>
</organism>
<dbReference type="Proteomes" id="UP000321083">
    <property type="component" value="Unassembled WGS sequence"/>
</dbReference>
<keyword evidence="2" id="KW-1185">Reference proteome</keyword>